<comment type="caution">
    <text evidence="1">The sequence shown here is derived from an EMBL/GenBank/DDBJ whole genome shotgun (WGS) entry which is preliminary data.</text>
</comment>
<evidence type="ECO:0000313" key="1">
    <source>
        <dbReference type="EMBL" id="PLX17568.1"/>
    </source>
</evidence>
<sequence length="256" mass="29244">MKRNIALFILLIAITVFAVPDSIKLEYSFENNPYQAFQMTTQSKSEFSMFGIDQAASSELILNIHREAEKSDKKGLYKVLNVIDTGRIIINGKESRYEGEGNSTEVLMNRSGKIIENLAESGKKINELQVNFPDKKITVGSYWGSTAKFDISDITEETKNLDVAIKFVLKGFERYEGYECAVIESRFETNEVKDRYLNVDIKGNGKIYFAYEEGKLLANFNQLKIKVDVKSDQNKEHTLRTIFKVDLELMTKLKSL</sequence>
<accession>A0A2N5ZFS8</accession>
<protein>
    <submittedName>
        <fullName evidence="1">Uncharacterized protein</fullName>
    </submittedName>
</protein>
<name>A0A2N5ZFS8_MUIH1</name>
<dbReference type="EMBL" id="PKTG01000085">
    <property type="protein sequence ID" value="PLX17568.1"/>
    <property type="molecule type" value="Genomic_DNA"/>
</dbReference>
<gene>
    <name evidence="1" type="ORF">C0601_07365</name>
</gene>
<proteinExistence type="predicted"/>
<evidence type="ECO:0000313" key="2">
    <source>
        <dbReference type="Proteomes" id="UP000234857"/>
    </source>
</evidence>
<dbReference type="Proteomes" id="UP000234857">
    <property type="component" value="Unassembled WGS sequence"/>
</dbReference>
<dbReference type="AlphaFoldDB" id="A0A2N5ZFS8"/>
<organism evidence="1 2">
    <name type="scientific">Muiribacterium halophilum</name>
    <dbReference type="NCBI Taxonomy" id="2053465"/>
    <lineage>
        <taxon>Bacteria</taxon>
        <taxon>Candidatus Muiribacteriota</taxon>
        <taxon>Candidatus Muiribacteriia</taxon>
        <taxon>Candidatus Muiribacteriales</taxon>
        <taxon>Candidatus Muiribacteriaceae</taxon>
        <taxon>Candidatus Muiribacterium</taxon>
    </lineage>
</organism>
<reference evidence="1 2" key="1">
    <citation type="submission" date="2017-11" db="EMBL/GenBank/DDBJ databases">
        <title>Genome-resolved metagenomics identifies genetic mobility, metabolic interactions, and unexpected diversity in perchlorate-reducing communities.</title>
        <authorList>
            <person name="Barnum T.P."/>
            <person name="Figueroa I.A."/>
            <person name="Carlstrom C.I."/>
            <person name="Lucas L.N."/>
            <person name="Engelbrektson A.L."/>
            <person name="Coates J.D."/>
        </authorList>
    </citation>
    <scope>NUCLEOTIDE SEQUENCE [LARGE SCALE GENOMIC DNA]</scope>
    <source>
        <strain evidence="1">BM706</strain>
    </source>
</reference>